<dbReference type="InterPro" id="IPR040982">
    <property type="entry name" value="DNA_pol3_finger"/>
</dbReference>
<evidence type="ECO:0000313" key="9">
    <source>
        <dbReference type="Proteomes" id="UP000307943"/>
    </source>
</evidence>
<keyword evidence="1 6" id="KW-0808">Transferase</keyword>
<dbReference type="Gene3D" id="3.30.1900.20">
    <property type="match status" value="1"/>
</dbReference>
<dbReference type="EMBL" id="VDCQ01000014">
    <property type="protein sequence ID" value="TNJ65960.1"/>
    <property type="molecule type" value="Genomic_DNA"/>
</dbReference>
<evidence type="ECO:0000259" key="7">
    <source>
        <dbReference type="SMART" id="SM00481"/>
    </source>
</evidence>
<dbReference type="GO" id="GO:0006261">
    <property type="term" value="P:DNA-templated DNA replication"/>
    <property type="evidence" value="ECO:0007669"/>
    <property type="project" value="UniProtKB-UniRule"/>
</dbReference>
<protein>
    <recommendedName>
        <fullName evidence="6">DNA polymerase III PolC-type</fullName>
        <shortName evidence="6">PolIII</shortName>
        <ecNumber evidence="6">2.7.7.7</ecNumber>
    </recommendedName>
</protein>
<keyword evidence="3 6" id="KW-0235">DNA replication</keyword>
<dbReference type="InterPro" id="IPR044923">
    <property type="entry name" value="PolC_middle_finger_sf"/>
</dbReference>
<evidence type="ECO:0000256" key="6">
    <source>
        <dbReference type="HAMAP-Rule" id="MF_00356"/>
    </source>
</evidence>
<keyword evidence="4 6" id="KW-0269">Exonuclease</keyword>
<dbReference type="Proteomes" id="UP000307943">
    <property type="component" value="Unassembled WGS sequence"/>
</dbReference>
<reference evidence="8 9" key="1">
    <citation type="submission" date="2019-05" db="EMBL/GenBank/DDBJ databases">
        <title>We sequenced the genome of Paenibacillus hemerocallicola KCTC 33185 for further insight into its adaptation and study the phylogeny of Paenibacillus.</title>
        <authorList>
            <person name="Narsing Rao M.P."/>
        </authorList>
    </citation>
    <scope>NUCLEOTIDE SEQUENCE [LARGE SCALE GENOMIC DNA]</scope>
    <source>
        <strain evidence="8 9">KCTC 33185</strain>
    </source>
</reference>
<dbReference type="AlphaFoldDB" id="A0A5C4TBI9"/>
<gene>
    <name evidence="6" type="primary">polC</name>
    <name evidence="8" type="ORF">FE784_12335</name>
</gene>
<proteinExistence type="inferred from homology"/>
<evidence type="ECO:0000256" key="4">
    <source>
        <dbReference type="ARBA" id="ARBA00022839"/>
    </source>
</evidence>
<keyword evidence="6" id="KW-0963">Cytoplasm</keyword>
<dbReference type="Pfam" id="PF07733">
    <property type="entry name" value="DNA_pol3_alpha"/>
    <property type="match status" value="1"/>
</dbReference>
<dbReference type="HAMAP" id="MF_00356">
    <property type="entry name" value="DNApol_PolC"/>
    <property type="match status" value="1"/>
</dbReference>
<dbReference type="Pfam" id="PF17657">
    <property type="entry name" value="DNA_pol3_finger"/>
    <property type="match status" value="1"/>
</dbReference>
<dbReference type="GO" id="GO:0005737">
    <property type="term" value="C:cytoplasm"/>
    <property type="evidence" value="ECO:0007669"/>
    <property type="project" value="UniProtKB-SubCell"/>
</dbReference>
<dbReference type="PANTHER" id="PTHR32294:SF5">
    <property type="entry name" value="DNA POLYMERASE III POLC-TYPE"/>
    <property type="match status" value="1"/>
</dbReference>
<dbReference type="SUPFAM" id="SSF53098">
    <property type="entry name" value="Ribonuclease H-like"/>
    <property type="match status" value="1"/>
</dbReference>
<dbReference type="Gene3D" id="1.10.150.700">
    <property type="entry name" value="PolC, middle finger domain"/>
    <property type="match status" value="1"/>
</dbReference>
<dbReference type="Gene3D" id="3.20.20.140">
    <property type="entry name" value="Metal-dependent hydrolases"/>
    <property type="match status" value="1"/>
</dbReference>
<dbReference type="InterPro" id="IPR004805">
    <property type="entry name" value="DnaE2/DnaE/PolC"/>
</dbReference>
<dbReference type="PANTHER" id="PTHR32294">
    <property type="entry name" value="DNA POLYMERASE III SUBUNIT ALPHA"/>
    <property type="match status" value="1"/>
</dbReference>
<keyword evidence="6" id="KW-0378">Hydrolase</keyword>
<dbReference type="GO" id="GO:0003887">
    <property type="term" value="F:DNA-directed DNA polymerase activity"/>
    <property type="evidence" value="ECO:0007669"/>
    <property type="project" value="UniProtKB-UniRule"/>
</dbReference>
<dbReference type="EC" id="2.7.7.7" evidence="6"/>
<evidence type="ECO:0000256" key="5">
    <source>
        <dbReference type="ARBA" id="ARBA00022932"/>
    </source>
</evidence>
<dbReference type="InterPro" id="IPR004013">
    <property type="entry name" value="PHP_dom"/>
</dbReference>
<comment type="subcellular location">
    <subcellularLocation>
        <location evidence="6">Cytoplasm</location>
    </subcellularLocation>
</comment>
<keyword evidence="2 6" id="KW-0548">Nucleotidyltransferase</keyword>
<keyword evidence="9" id="KW-1185">Reference proteome</keyword>
<comment type="similarity">
    <text evidence="6">Belongs to the DNA polymerase type-C family. PolC subfamily.</text>
</comment>
<dbReference type="Pfam" id="PF02811">
    <property type="entry name" value="PHP"/>
    <property type="match status" value="1"/>
</dbReference>
<dbReference type="InterPro" id="IPR011708">
    <property type="entry name" value="DNA_pol3_alpha_NTPase_dom"/>
</dbReference>
<sequence length="798" mass="88802">MEKSAQMTNGSNVRQDDAAIKRVEFHVHSSFIAEEKVLPVEIIIEQATQRGYRAIGIIGKDGIRSFISAEKKAKQAGLLPIFGIQATIVDEEGRPFECYVYAKNLMGKKHLFKLVSLSLCAENNSLSKNSMEALRDGLMISGGSAGSELFEAVLNKSREEAETIARFFDVLEINPVPVYKQYFAGEGLVFSDAELEAAIGSICEIGEKLGIEVIAVGNVEDFNQQSEAPFYTTDEMLREFEHLGLDKAYEVVVVNTNKIADRFEAYDLLPDRRLFPVIKDGNHRIRSLCYSGAEGKYGNPLPDVVKYRLERELLPIIQNGFAVPYLIAAQVVKQSLSDGYMVGTRGSVGSSLAAYFLGISEMNPLPPHYACHVCKYNEWEISDKGKTGLDLPDKLCPQCGYKMKGDGHDIPCEMFLGMKLDKAPDIDLNVAVEYQERAHDGLKELFGHHNVFFAGTMANGRHPGGVIILPDGVDMEEVTPVQYTEQRGSMSWLQTHFDYHDIDHIVFKLDILQHEGPSRMRLLRDLTGVGPAAVPLNDPKVLQLFRSTAPLGLNKEQIRTSVATCGIPEMGTPFVRSMLEETQPSTFFELLQISGLSHGTGTWEGNARELIRSEVCTLQSAIGLRDNIMQSLITHGMEADLAFKITENVRKGKGIPGDWIDEMKTCGLQDWYINSCQKIKYLFPKAHAVSYVISAIRNAYYKLYFPLEYYAAYFTVRGKTIDVEVCSQGYEAILEKLLQMEEQAENHPGHSCNIMSLEVALEMTARGFHFKKGNDGRFYVADSVRSIAVPAAAPVAKT</sequence>
<dbReference type="GO" id="GO:0008408">
    <property type="term" value="F:3'-5' exonuclease activity"/>
    <property type="evidence" value="ECO:0007669"/>
    <property type="project" value="UniProtKB-UniRule"/>
</dbReference>
<dbReference type="Gene3D" id="1.10.150.870">
    <property type="match status" value="1"/>
</dbReference>
<evidence type="ECO:0000313" key="8">
    <source>
        <dbReference type="EMBL" id="TNJ65960.1"/>
    </source>
</evidence>
<keyword evidence="6" id="KW-0540">Nuclease</keyword>
<dbReference type="InterPro" id="IPR003141">
    <property type="entry name" value="Pol/His_phosphatase_N"/>
</dbReference>
<dbReference type="OrthoDB" id="2493612at2"/>
<organism evidence="8 9">
    <name type="scientific">Paenibacillus hemerocallicola</name>
    <dbReference type="NCBI Taxonomy" id="1172614"/>
    <lineage>
        <taxon>Bacteria</taxon>
        <taxon>Bacillati</taxon>
        <taxon>Bacillota</taxon>
        <taxon>Bacilli</taxon>
        <taxon>Bacillales</taxon>
        <taxon>Paenibacillaceae</taxon>
        <taxon>Paenibacillus</taxon>
    </lineage>
</organism>
<dbReference type="GO" id="GO:0003677">
    <property type="term" value="F:DNA binding"/>
    <property type="evidence" value="ECO:0007669"/>
    <property type="project" value="UniProtKB-UniRule"/>
</dbReference>
<dbReference type="RefSeq" id="WP_139602501.1">
    <property type="nucleotide sequence ID" value="NZ_VDCQ01000014.1"/>
</dbReference>
<comment type="catalytic activity">
    <reaction evidence="6">
        <text>DNA(n) + a 2'-deoxyribonucleoside 5'-triphosphate = DNA(n+1) + diphosphate</text>
        <dbReference type="Rhea" id="RHEA:22508"/>
        <dbReference type="Rhea" id="RHEA-COMP:17339"/>
        <dbReference type="Rhea" id="RHEA-COMP:17340"/>
        <dbReference type="ChEBI" id="CHEBI:33019"/>
        <dbReference type="ChEBI" id="CHEBI:61560"/>
        <dbReference type="ChEBI" id="CHEBI:173112"/>
        <dbReference type="EC" id="2.7.7.7"/>
    </reaction>
</comment>
<dbReference type="Gene3D" id="6.10.140.1510">
    <property type="match status" value="1"/>
</dbReference>
<dbReference type="InterPro" id="IPR006308">
    <property type="entry name" value="Pol_III_a_PolC-type_gram_pos"/>
</dbReference>
<dbReference type="InterPro" id="IPR012337">
    <property type="entry name" value="RNaseH-like_sf"/>
</dbReference>
<comment type="caution">
    <text evidence="8">The sequence shown here is derived from an EMBL/GenBank/DDBJ whole genome shotgun (WGS) entry which is preliminary data.</text>
</comment>
<evidence type="ECO:0000256" key="3">
    <source>
        <dbReference type="ARBA" id="ARBA00022705"/>
    </source>
</evidence>
<evidence type="ECO:0000256" key="1">
    <source>
        <dbReference type="ARBA" id="ARBA00022679"/>
    </source>
</evidence>
<comment type="function">
    <text evidence="6">Required for replicative DNA synthesis. This DNA polymerase also exhibits 3' to 5' exonuclease activity.</text>
</comment>
<name>A0A5C4TBI9_9BACL</name>
<evidence type="ECO:0000256" key="2">
    <source>
        <dbReference type="ARBA" id="ARBA00022695"/>
    </source>
</evidence>
<dbReference type="SMART" id="SM00481">
    <property type="entry name" value="POLIIIAc"/>
    <property type="match status" value="1"/>
</dbReference>
<keyword evidence="5 6" id="KW-0239">DNA-directed DNA polymerase</keyword>
<feature type="domain" description="Polymerase/histidinol phosphatase N-terminal" evidence="7">
    <location>
        <begin position="23"/>
        <end position="90"/>
    </location>
</feature>
<accession>A0A5C4TBI9</accession>
<dbReference type="CDD" id="cd07435">
    <property type="entry name" value="PHP_PolIIIA_POLC"/>
    <property type="match status" value="1"/>
</dbReference>